<proteinExistence type="predicted"/>
<keyword evidence="1" id="KW-0812">Transmembrane</keyword>
<feature type="transmembrane region" description="Helical" evidence="1">
    <location>
        <begin position="12"/>
        <end position="29"/>
    </location>
</feature>
<feature type="non-terminal residue" evidence="2">
    <location>
        <position position="1"/>
    </location>
</feature>
<accession>A0A392RNT5</accession>
<dbReference type="AlphaFoldDB" id="A0A392RNT5"/>
<dbReference type="Proteomes" id="UP000265520">
    <property type="component" value="Unassembled WGS sequence"/>
</dbReference>
<evidence type="ECO:0000256" key="1">
    <source>
        <dbReference type="SAM" id="Phobius"/>
    </source>
</evidence>
<protein>
    <submittedName>
        <fullName evidence="2">Uncharacterized protein</fullName>
    </submittedName>
</protein>
<evidence type="ECO:0000313" key="2">
    <source>
        <dbReference type="EMBL" id="MCI37206.1"/>
    </source>
</evidence>
<reference evidence="2 3" key="1">
    <citation type="journal article" date="2018" name="Front. Plant Sci.">
        <title>Red Clover (Trifolium pratense) and Zigzag Clover (T. medium) - A Picture of Genomic Similarities and Differences.</title>
        <authorList>
            <person name="Dluhosova J."/>
            <person name="Istvanek J."/>
            <person name="Nedelnik J."/>
            <person name="Repkova J."/>
        </authorList>
    </citation>
    <scope>NUCLEOTIDE SEQUENCE [LARGE SCALE GENOMIC DNA]</scope>
    <source>
        <strain evidence="3">cv. 10/8</strain>
        <tissue evidence="2">Leaf</tissue>
    </source>
</reference>
<name>A0A392RNT5_9FABA</name>
<evidence type="ECO:0000313" key="3">
    <source>
        <dbReference type="Proteomes" id="UP000265520"/>
    </source>
</evidence>
<feature type="transmembrane region" description="Helical" evidence="1">
    <location>
        <begin position="34"/>
        <end position="51"/>
    </location>
</feature>
<dbReference type="EMBL" id="LXQA010242074">
    <property type="protein sequence ID" value="MCI37206.1"/>
    <property type="molecule type" value="Genomic_DNA"/>
</dbReference>
<keyword evidence="3" id="KW-1185">Reference proteome</keyword>
<comment type="caution">
    <text evidence="2">The sequence shown here is derived from an EMBL/GenBank/DDBJ whole genome shotgun (WGS) entry which is preliminary data.</text>
</comment>
<sequence>GFWCLEEWVAPAVRSCLSILFLPAANLLLRRCLGVMFAVVVVVLLQFLVVVDGDDD</sequence>
<keyword evidence="1" id="KW-0472">Membrane</keyword>
<keyword evidence="1" id="KW-1133">Transmembrane helix</keyword>
<organism evidence="2 3">
    <name type="scientific">Trifolium medium</name>
    <dbReference type="NCBI Taxonomy" id="97028"/>
    <lineage>
        <taxon>Eukaryota</taxon>
        <taxon>Viridiplantae</taxon>
        <taxon>Streptophyta</taxon>
        <taxon>Embryophyta</taxon>
        <taxon>Tracheophyta</taxon>
        <taxon>Spermatophyta</taxon>
        <taxon>Magnoliopsida</taxon>
        <taxon>eudicotyledons</taxon>
        <taxon>Gunneridae</taxon>
        <taxon>Pentapetalae</taxon>
        <taxon>rosids</taxon>
        <taxon>fabids</taxon>
        <taxon>Fabales</taxon>
        <taxon>Fabaceae</taxon>
        <taxon>Papilionoideae</taxon>
        <taxon>50 kb inversion clade</taxon>
        <taxon>NPAAA clade</taxon>
        <taxon>Hologalegina</taxon>
        <taxon>IRL clade</taxon>
        <taxon>Trifolieae</taxon>
        <taxon>Trifolium</taxon>
    </lineage>
</organism>